<accession>A0AAN8MPB1</accession>
<dbReference type="EMBL" id="JAVHNR010000012">
    <property type="protein sequence ID" value="KAK6330040.1"/>
    <property type="molecule type" value="Genomic_DNA"/>
</dbReference>
<protein>
    <recommendedName>
        <fullName evidence="2">F-box domain-containing protein</fullName>
    </recommendedName>
</protein>
<evidence type="ECO:0000313" key="3">
    <source>
        <dbReference type="EMBL" id="KAK6330040.1"/>
    </source>
</evidence>
<name>A0AAN8MPB1_9PEZI</name>
<keyword evidence="4" id="KW-1185">Reference proteome</keyword>
<comment type="caution">
    <text evidence="3">The sequence shown here is derived from an EMBL/GenBank/DDBJ whole genome shotgun (WGS) entry which is preliminary data.</text>
</comment>
<proteinExistence type="predicted"/>
<evidence type="ECO:0000256" key="1">
    <source>
        <dbReference type="SAM" id="MobiDB-lite"/>
    </source>
</evidence>
<gene>
    <name evidence="3" type="ORF">TWF718_003468</name>
</gene>
<reference evidence="3 4" key="1">
    <citation type="submission" date="2019-10" db="EMBL/GenBank/DDBJ databases">
        <authorList>
            <person name="Palmer J.M."/>
        </authorList>
    </citation>
    <scope>NUCLEOTIDE SEQUENCE [LARGE SCALE GENOMIC DNA]</scope>
    <source>
        <strain evidence="3 4">TWF718</strain>
    </source>
</reference>
<dbReference type="Proteomes" id="UP001313282">
    <property type="component" value="Unassembled WGS sequence"/>
</dbReference>
<evidence type="ECO:0000313" key="4">
    <source>
        <dbReference type="Proteomes" id="UP001313282"/>
    </source>
</evidence>
<feature type="region of interest" description="Disordered" evidence="1">
    <location>
        <begin position="371"/>
        <end position="429"/>
    </location>
</feature>
<dbReference type="PROSITE" id="PS50181">
    <property type="entry name" value="FBOX"/>
    <property type="match status" value="1"/>
</dbReference>
<dbReference type="InterPro" id="IPR001810">
    <property type="entry name" value="F-box_dom"/>
</dbReference>
<organism evidence="3 4">
    <name type="scientific">Orbilia javanica</name>
    <dbReference type="NCBI Taxonomy" id="47235"/>
    <lineage>
        <taxon>Eukaryota</taxon>
        <taxon>Fungi</taxon>
        <taxon>Dikarya</taxon>
        <taxon>Ascomycota</taxon>
        <taxon>Pezizomycotina</taxon>
        <taxon>Orbiliomycetes</taxon>
        <taxon>Orbiliales</taxon>
        <taxon>Orbiliaceae</taxon>
        <taxon>Orbilia</taxon>
    </lineage>
</organism>
<dbReference type="AlphaFoldDB" id="A0AAN8MPB1"/>
<sequence length="429" mass="48973">MDTIPYELLLAIYGYLDTTDLKALSLCSRIQRELTVPTLYTHIRLSETSVASFESGCSKDRKSFVREVTFDNLRDRLSIHETIRLCRLYCNSLEMFPNLIGVHVPFRAATRGYSRSIPPAIVYNISSYPFYQNLRKLCFSTNLDPVSGGNSSCQCQGRKIMGICLTIEEVGFLSHPWDNSRSEEEILAQFPKNLEVATGFSFEYSPLELRFPLGLSKSFHSRWAVYAASTSTLKSLTLRMESGLSDEDCLIVFPQVTFLHAIVKQGIKTNLIEAVSKMCPAVEHLYFDGPCVQEQLITTSHPIRNFQCLQTVRLPWRYRPDLRLGSNSRTEGRWATKTLLCHLVKCWTGRRFSPPRLKNLRHVDFAKSSVQTDGSEDYAPVDSGSDSDEGTPRRVLRIWKPEGGTWVPDDSFTPEDPEYTQPYRNYRCH</sequence>
<evidence type="ECO:0000259" key="2">
    <source>
        <dbReference type="PROSITE" id="PS50181"/>
    </source>
</evidence>
<feature type="domain" description="F-box" evidence="2">
    <location>
        <begin position="1"/>
        <end position="43"/>
    </location>
</feature>